<dbReference type="CDD" id="cd06899">
    <property type="entry name" value="lectin_legume_LecRK_Arcelin_ConA"/>
    <property type="match status" value="1"/>
</dbReference>
<feature type="domain" description="Legume lectin" evidence="3">
    <location>
        <begin position="55"/>
        <end position="280"/>
    </location>
</feature>
<dbReference type="Pfam" id="PF00139">
    <property type="entry name" value="Lectin_legB"/>
    <property type="match status" value="1"/>
</dbReference>
<dbReference type="GO" id="GO:0030246">
    <property type="term" value="F:carbohydrate binding"/>
    <property type="evidence" value="ECO:0007669"/>
    <property type="project" value="UniProtKB-KW"/>
</dbReference>
<dbReference type="Gene3D" id="2.60.120.200">
    <property type="match status" value="1"/>
</dbReference>
<dbReference type="InterPro" id="IPR050258">
    <property type="entry name" value="Leguminous_Lectin"/>
</dbReference>
<dbReference type="AlphaFoldDB" id="A0A6P4BT41"/>
<comment type="similarity">
    <text evidence="1">Belongs to the leguminous lectin family.</text>
</comment>
<evidence type="ECO:0000259" key="3">
    <source>
        <dbReference type="Pfam" id="PF00139"/>
    </source>
</evidence>
<dbReference type="InterPro" id="IPR000985">
    <property type="entry name" value="Lectin_LegA_CS"/>
</dbReference>
<dbReference type="PANTHER" id="PTHR32401">
    <property type="entry name" value="CONCANAVALIN A-LIKE LECTIN FAMILY PROTEIN"/>
    <property type="match status" value="1"/>
</dbReference>
<protein>
    <submittedName>
        <fullName evidence="5">Galactose-binding lectin</fullName>
    </submittedName>
</protein>
<evidence type="ECO:0000313" key="5">
    <source>
        <dbReference type="RefSeq" id="XP_015942676.2"/>
    </source>
</evidence>
<organism evidence="4 5">
    <name type="scientific">Arachis duranensis</name>
    <name type="common">Wild peanut</name>
    <dbReference type="NCBI Taxonomy" id="130453"/>
    <lineage>
        <taxon>Eukaryota</taxon>
        <taxon>Viridiplantae</taxon>
        <taxon>Streptophyta</taxon>
        <taxon>Embryophyta</taxon>
        <taxon>Tracheophyta</taxon>
        <taxon>Spermatophyta</taxon>
        <taxon>Magnoliopsida</taxon>
        <taxon>eudicotyledons</taxon>
        <taxon>Gunneridae</taxon>
        <taxon>Pentapetalae</taxon>
        <taxon>rosids</taxon>
        <taxon>fabids</taxon>
        <taxon>Fabales</taxon>
        <taxon>Fabaceae</taxon>
        <taxon>Papilionoideae</taxon>
        <taxon>50 kb inversion clade</taxon>
        <taxon>dalbergioids sensu lato</taxon>
        <taxon>Dalbergieae</taxon>
        <taxon>Pterocarpus clade</taxon>
        <taxon>Arachis</taxon>
    </lineage>
</organism>
<name>A0A6P4BT41_ARADU</name>
<dbReference type="PIRSF" id="PIRSF002690">
    <property type="entry name" value="L-type_lectin_plant"/>
    <property type="match status" value="1"/>
</dbReference>
<dbReference type="GeneID" id="107467963"/>
<proteinExistence type="inferred from homology"/>
<dbReference type="InterPro" id="IPR016363">
    <property type="entry name" value="L-lectin"/>
</dbReference>
<gene>
    <name evidence="5" type="primary">LOC107467963</name>
</gene>
<dbReference type="KEGG" id="adu:107467963"/>
<sequence>MKETPMAIIKTIPKPINVIVSIEFPTMKPFWVVLTFFLLLVASKKANSIDLVEVVSFNFDPFSHGNPAIELQGDATILTDGNVLLTDLSSPGSTGRVLYAPPVRLWDTASGNVANFITSFSFQLTDYQDFTPADGIVFFIAPENTQIPPGATGGALGVADPSGVGEFVGVEFDTYSNGEYRDPPHSHVGIDVNSVVSLRTVEWNRQSGSVVEVTVIYDSSSKTLSVAVKNRSGEIVTISEVVDLKEKLPERVKFGFSSAGSLGGRQINLIRSWSFSSSLKTVTGVASA</sequence>
<evidence type="ECO:0000256" key="1">
    <source>
        <dbReference type="ARBA" id="ARBA00007606"/>
    </source>
</evidence>
<dbReference type="PANTHER" id="PTHR32401:SF49">
    <property type="entry name" value="OS10G0129200 PROTEIN"/>
    <property type="match status" value="1"/>
</dbReference>
<evidence type="ECO:0000256" key="2">
    <source>
        <dbReference type="ARBA" id="ARBA00022734"/>
    </source>
</evidence>
<dbReference type="InterPro" id="IPR001220">
    <property type="entry name" value="Legume_lectin_dom"/>
</dbReference>
<dbReference type="SUPFAM" id="SSF49899">
    <property type="entry name" value="Concanavalin A-like lectins/glucanases"/>
    <property type="match status" value="1"/>
</dbReference>
<evidence type="ECO:0000313" key="4">
    <source>
        <dbReference type="Proteomes" id="UP000515211"/>
    </source>
</evidence>
<reference evidence="5" key="2">
    <citation type="submission" date="2025-08" db="UniProtKB">
        <authorList>
            <consortium name="RefSeq"/>
        </authorList>
    </citation>
    <scope>IDENTIFICATION</scope>
    <source>
        <tissue evidence="5">Whole plant</tissue>
    </source>
</reference>
<dbReference type="InterPro" id="IPR013320">
    <property type="entry name" value="ConA-like_dom_sf"/>
</dbReference>
<dbReference type="PROSITE" id="PS00307">
    <property type="entry name" value="LECTIN_LEGUME_BETA"/>
    <property type="match status" value="1"/>
</dbReference>
<dbReference type="Proteomes" id="UP000515211">
    <property type="component" value="Chromosome 9"/>
</dbReference>
<keyword evidence="4" id="KW-1185">Reference proteome</keyword>
<dbReference type="PROSITE" id="PS00308">
    <property type="entry name" value="LECTIN_LEGUME_ALPHA"/>
    <property type="match status" value="1"/>
</dbReference>
<accession>A0A6P4BT41</accession>
<dbReference type="InterPro" id="IPR019825">
    <property type="entry name" value="Lectin_legB_Mn/Ca_BS"/>
</dbReference>
<dbReference type="RefSeq" id="XP_015942676.2">
    <property type="nucleotide sequence ID" value="XM_016087190.3"/>
</dbReference>
<reference evidence="4" key="1">
    <citation type="journal article" date="2016" name="Nat. Genet.">
        <title>The genome sequences of Arachis duranensis and Arachis ipaensis, the diploid ancestors of cultivated peanut.</title>
        <authorList>
            <person name="Bertioli D.J."/>
            <person name="Cannon S.B."/>
            <person name="Froenicke L."/>
            <person name="Huang G."/>
            <person name="Farmer A.D."/>
            <person name="Cannon E.K."/>
            <person name="Liu X."/>
            <person name="Gao D."/>
            <person name="Clevenger J."/>
            <person name="Dash S."/>
            <person name="Ren L."/>
            <person name="Moretzsohn M.C."/>
            <person name="Shirasawa K."/>
            <person name="Huang W."/>
            <person name="Vidigal B."/>
            <person name="Abernathy B."/>
            <person name="Chu Y."/>
            <person name="Niederhuth C.E."/>
            <person name="Umale P."/>
            <person name="Araujo A.C."/>
            <person name="Kozik A."/>
            <person name="Kim K.D."/>
            <person name="Burow M.D."/>
            <person name="Varshney R.K."/>
            <person name="Wang X."/>
            <person name="Zhang X."/>
            <person name="Barkley N."/>
            <person name="Guimaraes P.M."/>
            <person name="Isobe S."/>
            <person name="Guo B."/>
            <person name="Liao B."/>
            <person name="Stalker H.T."/>
            <person name="Schmitz R.J."/>
            <person name="Scheffler B.E."/>
            <person name="Leal-Bertioli S.C."/>
            <person name="Xun X."/>
            <person name="Jackson S.A."/>
            <person name="Michelmore R."/>
            <person name="Ozias-Akins P."/>
        </authorList>
    </citation>
    <scope>NUCLEOTIDE SEQUENCE [LARGE SCALE GENOMIC DNA]</scope>
    <source>
        <strain evidence="4">cv. V14167</strain>
    </source>
</reference>
<keyword evidence="2" id="KW-0430">Lectin</keyword>